<dbReference type="InterPro" id="IPR013762">
    <property type="entry name" value="Integrase-like_cat_sf"/>
</dbReference>
<dbReference type="Pfam" id="PF13495">
    <property type="entry name" value="Phage_int_SAM_4"/>
    <property type="match status" value="1"/>
</dbReference>
<dbReference type="InterPro" id="IPR050090">
    <property type="entry name" value="Tyrosine_recombinase_XerCD"/>
</dbReference>
<keyword evidence="1" id="KW-0229">DNA integration</keyword>
<evidence type="ECO:0000259" key="4">
    <source>
        <dbReference type="PROSITE" id="PS51898"/>
    </source>
</evidence>
<keyword evidence="3" id="KW-0233">DNA recombination</keyword>
<keyword evidence="2" id="KW-0238">DNA-binding</keyword>
<evidence type="ECO:0000256" key="1">
    <source>
        <dbReference type="ARBA" id="ARBA00022908"/>
    </source>
</evidence>
<evidence type="ECO:0000256" key="2">
    <source>
        <dbReference type="ARBA" id="ARBA00023125"/>
    </source>
</evidence>
<dbReference type="PANTHER" id="PTHR30349">
    <property type="entry name" value="PHAGE INTEGRASE-RELATED"/>
    <property type="match status" value="1"/>
</dbReference>
<dbReference type="Proteomes" id="UP000006622">
    <property type="component" value="Chromosome"/>
</dbReference>
<dbReference type="InterPro" id="IPR004107">
    <property type="entry name" value="Integrase_SAM-like_N"/>
</dbReference>
<dbReference type="CDD" id="cd00397">
    <property type="entry name" value="DNA_BRE_C"/>
    <property type="match status" value="1"/>
</dbReference>
<evidence type="ECO:0000313" key="6">
    <source>
        <dbReference type="Proteomes" id="UP000006622"/>
    </source>
</evidence>
<dbReference type="GO" id="GO:0015074">
    <property type="term" value="P:DNA integration"/>
    <property type="evidence" value="ECO:0007669"/>
    <property type="project" value="UniProtKB-KW"/>
</dbReference>
<dbReference type="STRING" id="679901.Mzhil_0744"/>
<dbReference type="AlphaFoldDB" id="F7XKK5"/>
<feature type="domain" description="Tyr recombinase" evidence="4">
    <location>
        <begin position="148"/>
        <end position="335"/>
    </location>
</feature>
<organism evidence="5 6">
    <name type="scientific">Methanosalsum zhilinae (strain DSM 4017 / NBRC 107636 / OCM 62 / WeN5)</name>
    <name type="common">Methanohalophilus zhilinae</name>
    <dbReference type="NCBI Taxonomy" id="679901"/>
    <lineage>
        <taxon>Archaea</taxon>
        <taxon>Methanobacteriati</taxon>
        <taxon>Methanobacteriota</taxon>
        <taxon>Stenosarchaea group</taxon>
        <taxon>Methanomicrobia</taxon>
        <taxon>Methanosarcinales</taxon>
        <taxon>Methanosarcinaceae</taxon>
        <taxon>Methanosalsum</taxon>
    </lineage>
</organism>
<dbReference type="SUPFAM" id="SSF56349">
    <property type="entry name" value="DNA breaking-rejoining enzymes"/>
    <property type="match status" value="1"/>
</dbReference>
<dbReference type="Gene3D" id="1.10.150.130">
    <property type="match status" value="1"/>
</dbReference>
<dbReference type="RefSeq" id="WP_013898047.1">
    <property type="nucleotide sequence ID" value="NC_015676.1"/>
</dbReference>
<evidence type="ECO:0000313" key="5">
    <source>
        <dbReference type="EMBL" id="AEH60608.1"/>
    </source>
</evidence>
<dbReference type="PROSITE" id="PS51898">
    <property type="entry name" value="TYR_RECOMBINASE"/>
    <property type="match status" value="1"/>
</dbReference>
<keyword evidence="6" id="KW-1185">Reference proteome</keyword>
<dbReference type="InterPro" id="IPR010998">
    <property type="entry name" value="Integrase_recombinase_N"/>
</dbReference>
<name>F7XKK5_METZD</name>
<dbReference type="EMBL" id="CP002101">
    <property type="protein sequence ID" value="AEH60608.1"/>
    <property type="molecule type" value="Genomic_DNA"/>
</dbReference>
<dbReference type="InterPro" id="IPR011010">
    <property type="entry name" value="DNA_brk_join_enz"/>
</dbReference>
<dbReference type="Pfam" id="PF00589">
    <property type="entry name" value="Phage_integrase"/>
    <property type="match status" value="1"/>
</dbReference>
<dbReference type="HOGENOM" id="CLU_027562_2_0_2"/>
<accession>F7XKK5</accession>
<dbReference type="Gene3D" id="1.10.443.10">
    <property type="entry name" value="Intergrase catalytic core"/>
    <property type="match status" value="1"/>
</dbReference>
<dbReference type="GeneID" id="10822358"/>
<dbReference type="GO" id="GO:0003677">
    <property type="term" value="F:DNA binding"/>
    <property type="evidence" value="ECO:0007669"/>
    <property type="project" value="UniProtKB-KW"/>
</dbReference>
<evidence type="ECO:0000256" key="3">
    <source>
        <dbReference type="ARBA" id="ARBA00023172"/>
    </source>
</evidence>
<sequence>MVLKDKFEELIKITRNVDDIHCMDTGFKRAVENLNKADISQNNKENLKKFVTGCRHEGLKKSTITFHINYGKRMIEDLKRIGVEKDLHEIDQYDFDQLLIYLEDEKKLKKGTIRNYKKFVKKFFRWYTDGEVPKWIKNLKLEDIDATVQPHELLTPGELDKMLAACTHPRDRALIAVLADGGMRIGALASCRLKHVEFSDYGALLYISQTSQSRKSTKPKGIPLTWSTGYLSQWHSIHPLKDDLEAPLWVTLNKKHEPVSYKSLRITIKTIGEKAGIKKRVNPHSLRHFAITNWVLDGLNEQEIKHRAGWSKGSSQMFKIYSNFTDQQMNDVIYTKYGLKTDNKRHVTLDKCPRCNNILRATDKFCSQCSLVLDHESHKELQKYEAKIPEILQAIMRTEEGRKLFEGVQHMDA</sequence>
<dbReference type="KEGG" id="mzh:Mzhil_0744"/>
<reference evidence="5" key="1">
    <citation type="submission" date="2010-07" db="EMBL/GenBank/DDBJ databases">
        <title>The complete genome of Methanosalsum zhilinae DSM 4017.</title>
        <authorList>
            <consortium name="US DOE Joint Genome Institute (JGI-PGF)"/>
            <person name="Lucas S."/>
            <person name="Copeland A."/>
            <person name="Lapidus A."/>
            <person name="Glavina del Rio T."/>
            <person name="Dalin E."/>
            <person name="Tice H."/>
            <person name="Bruce D."/>
            <person name="Goodwin L."/>
            <person name="Pitluck S."/>
            <person name="Kyrpides N."/>
            <person name="Mavromatis K."/>
            <person name="Ovchinnikova G."/>
            <person name="Daligault H."/>
            <person name="Detter J.C."/>
            <person name="Han C."/>
            <person name="Tapia R."/>
            <person name="Larimer F."/>
            <person name="Land M."/>
            <person name="Hauser L."/>
            <person name="Markowitz V."/>
            <person name="Cheng J.-F."/>
            <person name="Hugenholtz P."/>
            <person name="Woyke T."/>
            <person name="Wu D."/>
            <person name="Spring S."/>
            <person name="Schueler E."/>
            <person name="Brambilla E."/>
            <person name="Klenk H.-P."/>
            <person name="Eisen J.A."/>
        </authorList>
    </citation>
    <scope>NUCLEOTIDE SEQUENCE</scope>
    <source>
        <strain evidence="5">DSM 4017</strain>
    </source>
</reference>
<protein>
    <submittedName>
        <fullName evidence="5">Integrase family protein</fullName>
    </submittedName>
</protein>
<dbReference type="GO" id="GO:0006310">
    <property type="term" value="P:DNA recombination"/>
    <property type="evidence" value="ECO:0007669"/>
    <property type="project" value="UniProtKB-KW"/>
</dbReference>
<dbReference type="PANTHER" id="PTHR30349:SF87">
    <property type="entry name" value="TRANSPOSASE A"/>
    <property type="match status" value="1"/>
</dbReference>
<proteinExistence type="predicted"/>
<gene>
    <name evidence="5" type="ordered locus">Mzhil_0744</name>
</gene>
<dbReference type="InterPro" id="IPR002104">
    <property type="entry name" value="Integrase_catalytic"/>
</dbReference>